<keyword evidence="4" id="KW-0732">Signal</keyword>
<feature type="non-terminal residue" evidence="6">
    <location>
        <position position="517"/>
    </location>
</feature>
<evidence type="ECO:0000256" key="3">
    <source>
        <dbReference type="SAM" id="MobiDB-lite"/>
    </source>
</evidence>
<dbReference type="PRINTS" id="PR00092">
    <property type="entry name" value="TYROSINASE"/>
</dbReference>
<evidence type="ECO:0000256" key="2">
    <source>
        <dbReference type="ARBA" id="ARBA00023008"/>
    </source>
</evidence>
<dbReference type="PANTHER" id="PTHR11474">
    <property type="entry name" value="TYROSINASE FAMILY MEMBER"/>
    <property type="match status" value="1"/>
</dbReference>
<dbReference type="InterPro" id="IPR008922">
    <property type="entry name" value="Di-copper_centre_dom_sf"/>
</dbReference>
<comment type="caution">
    <text evidence="6">The sequence shown here is derived from an EMBL/GenBank/DDBJ whole genome shotgun (WGS) entry which is preliminary data.</text>
</comment>
<dbReference type="PANTHER" id="PTHR11474:SF126">
    <property type="entry name" value="TYROSINASE-LIKE PROTEIN TYR-1-RELATED"/>
    <property type="match status" value="1"/>
</dbReference>
<evidence type="ECO:0000313" key="7">
    <source>
        <dbReference type="Proteomes" id="UP001212841"/>
    </source>
</evidence>
<keyword evidence="1" id="KW-0479">Metal-binding</keyword>
<evidence type="ECO:0000259" key="5">
    <source>
        <dbReference type="PROSITE" id="PS00497"/>
    </source>
</evidence>
<sequence length="517" mass="58595">MRRVNSLSVIALLAITFTACFSVVPAQLAGFDDYNGCAAIITRKEIHDFTAADWTLFSRVIRQAATDRTNRYLDPSRLSAADRTALAQTERTQNLTVWEQLAWLHNRFNEQIHANAAFLVWHRLYLNSVERFFRRFYDPNFAFGYWATELEWDPSWWARDSVWDNLGRSIANQDLSDGPLAGIRFTEQGRGLYRAYTLSDPSVQTSTDSAGRKMFSWASLDFYNNALRDSFQEGYKNWARNVERLHGWVHVSQGGLMSTMYSPLDYVFWFHHSNVDRIWHRVQNKWNGENRDQTYQLSGSCPTNPRSTDCLTPTTPMPYYNTQAGRIQFIAQQCVQYAPQVNQPFNGRGPTSQKKKRSTTHLRKKQDLSTSTTSNIISFTLLKQVNTSLPQSAKTPHQYLTPTTTPPDLPQSFVEMFFHSEAASVQPELRAFLDSTMSMISKKEIIPGPTEWETNHYQGTLDVTPVEVYAKCCIFEDLYGANEAASVGYCPRGAASLGGIDTGNATNLIPVGGPSLA</sequence>
<dbReference type="AlphaFoldDB" id="A0AAD5WYZ3"/>
<feature type="domain" description="Tyrosinase copper-binding" evidence="5">
    <location>
        <begin position="113"/>
        <end position="130"/>
    </location>
</feature>
<evidence type="ECO:0000256" key="4">
    <source>
        <dbReference type="SAM" id="SignalP"/>
    </source>
</evidence>
<feature type="region of interest" description="Disordered" evidence="3">
    <location>
        <begin position="341"/>
        <end position="369"/>
    </location>
</feature>
<feature type="compositionally biased region" description="Polar residues" evidence="3">
    <location>
        <begin position="341"/>
        <end position="352"/>
    </location>
</feature>
<dbReference type="InterPro" id="IPR002227">
    <property type="entry name" value="Tyrosinase_Cu-bd"/>
</dbReference>
<dbReference type="EMBL" id="JADGJD010002511">
    <property type="protein sequence ID" value="KAJ3032155.1"/>
    <property type="molecule type" value="Genomic_DNA"/>
</dbReference>
<feature type="signal peptide" evidence="4">
    <location>
        <begin position="1"/>
        <end position="22"/>
    </location>
</feature>
<keyword evidence="7" id="KW-1185">Reference proteome</keyword>
<feature type="chain" id="PRO_5041943901" description="Tyrosinase copper-binding domain-containing protein" evidence="4">
    <location>
        <begin position="23"/>
        <end position="517"/>
    </location>
</feature>
<dbReference type="PROSITE" id="PS00497">
    <property type="entry name" value="TYROSINASE_1"/>
    <property type="match status" value="1"/>
</dbReference>
<dbReference type="Pfam" id="PF00264">
    <property type="entry name" value="Tyrosinase"/>
    <property type="match status" value="1"/>
</dbReference>
<reference evidence="6" key="1">
    <citation type="submission" date="2020-05" db="EMBL/GenBank/DDBJ databases">
        <title>Phylogenomic resolution of chytrid fungi.</title>
        <authorList>
            <person name="Stajich J.E."/>
            <person name="Amses K."/>
            <person name="Simmons R."/>
            <person name="Seto K."/>
            <person name="Myers J."/>
            <person name="Bonds A."/>
            <person name="Quandt C.A."/>
            <person name="Barry K."/>
            <person name="Liu P."/>
            <person name="Grigoriev I."/>
            <person name="Longcore J.E."/>
            <person name="James T.Y."/>
        </authorList>
    </citation>
    <scope>NUCLEOTIDE SEQUENCE</scope>
    <source>
        <strain evidence="6">JEL0318</strain>
    </source>
</reference>
<organism evidence="6 7">
    <name type="scientific">Rhizophlyctis rosea</name>
    <dbReference type="NCBI Taxonomy" id="64517"/>
    <lineage>
        <taxon>Eukaryota</taxon>
        <taxon>Fungi</taxon>
        <taxon>Fungi incertae sedis</taxon>
        <taxon>Chytridiomycota</taxon>
        <taxon>Chytridiomycota incertae sedis</taxon>
        <taxon>Chytridiomycetes</taxon>
        <taxon>Rhizophlyctidales</taxon>
        <taxon>Rhizophlyctidaceae</taxon>
        <taxon>Rhizophlyctis</taxon>
    </lineage>
</organism>
<protein>
    <recommendedName>
        <fullName evidence="5">Tyrosinase copper-binding domain-containing protein</fullName>
    </recommendedName>
</protein>
<dbReference type="GO" id="GO:0046872">
    <property type="term" value="F:metal ion binding"/>
    <property type="evidence" value="ECO:0007669"/>
    <property type="project" value="UniProtKB-KW"/>
</dbReference>
<evidence type="ECO:0000313" key="6">
    <source>
        <dbReference type="EMBL" id="KAJ3032155.1"/>
    </source>
</evidence>
<dbReference type="InterPro" id="IPR050316">
    <property type="entry name" value="Tyrosinase/Hemocyanin"/>
</dbReference>
<gene>
    <name evidence="6" type="ORF">HK097_005373</name>
</gene>
<keyword evidence="2" id="KW-0186">Copper</keyword>
<dbReference type="SUPFAM" id="SSF48056">
    <property type="entry name" value="Di-copper centre-containing domain"/>
    <property type="match status" value="1"/>
</dbReference>
<dbReference type="GO" id="GO:0016491">
    <property type="term" value="F:oxidoreductase activity"/>
    <property type="evidence" value="ECO:0007669"/>
    <property type="project" value="InterPro"/>
</dbReference>
<name>A0AAD5WYZ3_9FUNG</name>
<evidence type="ECO:0000256" key="1">
    <source>
        <dbReference type="ARBA" id="ARBA00022723"/>
    </source>
</evidence>
<accession>A0AAD5WYZ3</accession>
<dbReference type="Gene3D" id="1.10.1280.10">
    <property type="entry name" value="Di-copper center containing domain from catechol oxidase"/>
    <property type="match status" value="1"/>
</dbReference>
<feature type="compositionally biased region" description="Basic residues" evidence="3">
    <location>
        <begin position="353"/>
        <end position="364"/>
    </location>
</feature>
<proteinExistence type="predicted"/>
<dbReference type="PROSITE" id="PS51257">
    <property type="entry name" value="PROKAR_LIPOPROTEIN"/>
    <property type="match status" value="1"/>
</dbReference>
<dbReference type="Proteomes" id="UP001212841">
    <property type="component" value="Unassembled WGS sequence"/>
</dbReference>